<evidence type="ECO:0000313" key="2">
    <source>
        <dbReference type="EMBL" id="QLC50805.1"/>
    </source>
</evidence>
<dbReference type="AlphaFoldDB" id="A0A7D5IQ57"/>
<dbReference type="GeneID" id="55822303"/>
<evidence type="ECO:0008006" key="4">
    <source>
        <dbReference type="Google" id="ProtNLM"/>
    </source>
</evidence>
<evidence type="ECO:0000256" key="1">
    <source>
        <dbReference type="SAM" id="Coils"/>
    </source>
</evidence>
<reference evidence="2 3" key="1">
    <citation type="submission" date="2020-06" db="EMBL/GenBank/DDBJ databases">
        <title>Methanolobus halotolerans sp. nov., isolated from a saline lake Tus in Siberia.</title>
        <authorList>
            <person name="Shen Y."/>
            <person name="Chen S.-C."/>
            <person name="Lai M.-C."/>
            <person name="Huang H.-H."/>
            <person name="Chiu H.-H."/>
            <person name="Tang S.-L."/>
            <person name="Rogozin D.Y."/>
            <person name="Degermendzhy A.G."/>
        </authorList>
    </citation>
    <scope>NUCLEOTIDE SEQUENCE [LARGE SCALE GENOMIC DNA]</scope>
    <source>
        <strain evidence="2 3">DSM 21339</strain>
    </source>
</reference>
<organism evidence="2 3">
    <name type="scientific">Methanolobus zinderi</name>
    <dbReference type="NCBI Taxonomy" id="536044"/>
    <lineage>
        <taxon>Archaea</taxon>
        <taxon>Methanobacteriati</taxon>
        <taxon>Methanobacteriota</taxon>
        <taxon>Stenosarchaea group</taxon>
        <taxon>Methanomicrobia</taxon>
        <taxon>Methanosarcinales</taxon>
        <taxon>Methanosarcinaceae</taxon>
        <taxon>Methanolobus</taxon>
    </lineage>
</organism>
<protein>
    <recommendedName>
        <fullName evidence="4">Chromosome segregation ATPase</fullName>
    </recommendedName>
</protein>
<dbReference type="EMBL" id="CP058215">
    <property type="protein sequence ID" value="QLC50805.1"/>
    <property type="molecule type" value="Genomic_DNA"/>
</dbReference>
<keyword evidence="3" id="KW-1185">Reference proteome</keyword>
<proteinExistence type="predicted"/>
<gene>
    <name evidence="2" type="ORF">HWN40_11470</name>
</gene>
<dbReference type="Proteomes" id="UP000509594">
    <property type="component" value="Chromosome"/>
</dbReference>
<name>A0A7D5IQ57_9EURY</name>
<dbReference type="RefSeq" id="WP_176965860.1">
    <property type="nucleotide sequence ID" value="NZ_CP058215.1"/>
</dbReference>
<feature type="coiled-coil region" evidence="1">
    <location>
        <begin position="94"/>
        <end position="125"/>
    </location>
</feature>
<dbReference type="KEGG" id="mzi:HWN40_11470"/>
<keyword evidence="1" id="KW-0175">Coiled coil</keyword>
<sequence>MRYTFQDSTDLPLQRDFIQDLNEFIDIAKKVIPLENTAIELNEDESEEVSSLESRILELDKFSKDIQTYVDELSKGAQDKEILECRNSVIDACVASSTKGLKELNLKLEQTKRESESDLYKIENEILVTLNPLFKSGSYAVTNKYYVSMKESVLRGTMKSFFLGMEYTSELVYMHDILTVKDVYGDLFLPTWTKAGILHKENKVKMIEVSDFIITSVNYDGGSHVDATFESKKKDQKFRISCDEENCQIYFDNLDITADDTLLKSVKLESISALMDELTKYIRYSVKSQELTQILLDGKDAVRNNEIFDCLKLIAEQYGEVVKESLDRGYVKNEITIKIEASDGTRTEKYITREEAFDRLSEIGSEGLELASILNLD</sequence>
<evidence type="ECO:0000313" key="3">
    <source>
        <dbReference type="Proteomes" id="UP000509594"/>
    </source>
</evidence>
<accession>A0A7D5IQ57</accession>
<dbReference type="OrthoDB" id="124194at2157"/>